<comment type="catalytic activity">
    <reaction evidence="9">
        <text>N(6)-[(R)-S(8)-aminomethyldihydrolipoyl]-L-lysyl-[protein] + (6S)-5,6,7,8-tetrahydrofolate = N(6)-[(R)-dihydrolipoyl]-L-lysyl-[protein] + (6R)-5,10-methylene-5,6,7,8-tetrahydrofolate + NH4(+)</text>
        <dbReference type="Rhea" id="RHEA:16945"/>
        <dbReference type="Rhea" id="RHEA-COMP:10475"/>
        <dbReference type="Rhea" id="RHEA-COMP:10492"/>
        <dbReference type="ChEBI" id="CHEBI:15636"/>
        <dbReference type="ChEBI" id="CHEBI:28938"/>
        <dbReference type="ChEBI" id="CHEBI:57453"/>
        <dbReference type="ChEBI" id="CHEBI:83100"/>
        <dbReference type="ChEBI" id="CHEBI:83143"/>
        <dbReference type="EC" id="2.1.2.10"/>
    </reaction>
</comment>
<evidence type="ECO:0000256" key="3">
    <source>
        <dbReference type="ARBA" id="ARBA00012616"/>
    </source>
</evidence>
<dbReference type="Gene3D" id="2.60.120.200">
    <property type="match status" value="1"/>
</dbReference>
<keyword evidence="16" id="KW-1185">Reference proteome</keyword>
<dbReference type="Pfam" id="PF08669">
    <property type="entry name" value="GCV_T_C"/>
    <property type="match status" value="1"/>
</dbReference>
<evidence type="ECO:0000256" key="5">
    <source>
        <dbReference type="ARBA" id="ARBA00022679"/>
    </source>
</evidence>
<evidence type="ECO:0000256" key="8">
    <source>
        <dbReference type="ARBA" id="ARBA00031395"/>
    </source>
</evidence>
<organism evidence="15 16">
    <name type="scientific">Mycena indigotica</name>
    <dbReference type="NCBI Taxonomy" id="2126181"/>
    <lineage>
        <taxon>Eukaryota</taxon>
        <taxon>Fungi</taxon>
        <taxon>Dikarya</taxon>
        <taxon>Basidiomycota</taxon>
        <taxon>Agaricomycotina</taxon>
        <taxon>Agaricomycetes</taxon>
        <taxon>Agaricomycetidae</taxon>
        <taxon>Agaricales</taxon>
        <taxon>Marasmiineae</taxon>
        <taxon>Mycenaceae</taxon>
        <taxon>Mycena</taxon>
    </lineage>
</organism>
<evidence type="ECO:0000256" key="9">
    <source>
        <dbReference type="ARBA" id="ARBA00047665"/>
    </source>
</evidence>
<evidence type="ECO:0000259" key="13">
    <source>
        <dbReference type="Pfam" id="PF08669"/>
    </source>
</evidence>
<dbReference type="Pfam" id="PF04616">
    <property type="entry name" value="Glyco_hydro_43"/>
    <property type="match status" value="1"/>
</dbReference>
<proteinExistence type="inferred from homology"/>
<dbReference type="GeneID" id="59343160"/>
<dbReference type="InterPro" id="IPR041542">
    <property type="entry name" value="GH43_C2"/>
</dbReference>
<feature type="domain" description="Beta-xylosidase C-terminal Concanavalin A-like" evidence="14">
    <location>
        <begin position="952"/>
        <end position="1026"/>
    </location>
</feature>
<dbReference type="InterPro" id="IPR023296">
    <property type="entry name" value="Glyco_hydro_beta-prop_sf"/>
</dbReference>
<evidence type="ECO:0000256" key="10">
    <source>
        <dbReference type="PIRSR" id="PIRSR606710-1"/>
    </source>
</evidence>
<keyword evidence="4" id="KW-0032">Aminotransferase</keyword>
<evidence type="ECO:0000256" key="2">
    <source>
        <dbReference type="ARBA" id="ARBA00009865"/>
    </source>
</evidence>
<evidence type="ECO:0000256" key="7">
    <source>
        <dbReference type="ARBA" id="ARBA00023295"/>
    </source>
</evidence>
<evidence type="ECO:0000256" key="4">
    <source>
        <dbReference type="ARBA" id="ARBA00022576"/>
    </source>
</evidence>
<evidence type="ECO:0000256" key="11">
    <source>
        <dbReference type="PIRSR" id="PIRSR606710-2"/>
    </source>
</evidence>
<comment type="similarity">
    <text evidence="1">Belongs to the GcvT family.</text>
</comment>
<dbReference type="Gene3D" id="3.30.70.1400">
    <property type="entry name" value="Aminomethyltransferase beta-barrel domains"/>
    <property type="match status" value="1"/>
</dbReference>
<feature type="site" description="Important for catalytic activity, responsible for pKa modulation of the active site Glu and correct orientation of both the proton donor and substrate" evidence="11">
    <location>
        <position position="565"/>
    </location>
</feature>
<feature type="domain" description="GCVT N-terminal" evidence="12">
    <location>
        <begin position="50"/>
        <end position="309"/>
    </location>
</feature>
<dbReference type="InterPro" id="IPR006710">
    <property type="entry name" value="Glyco_hydro_43"/>
</dbReference>
<dbReference type="InterPro" id="IPR006223">
    <property type="entry name" value="GcvT"/>
</dbReference>
<dbReference type="RefSeq" id="XP_037223529.1">
    <property type="nucleotide sequence ID" value="XM_037360644.1"/>
</dbReference>
<dbReference type="InterPro" id="IPR013320">
    <property type="entry name" value="ConA-like_dom_sf"/>
</dbReference>
<evidence type="ECO:0000256" key="6">
    <source>
        <dbReference type="ARBA" id="ARBA00022801"/>
    </source>
</evidence>
<sequence length="1039" mass="113930">MFMTNHVGPAEVGTTQTRSICVQSEVSNSPAPWIRLRDFGGLQLKRTGLYFYHLGNDAKMVPFAGYSMPLAYGEVGQVASHNHVRTEAGLFDVGHMVQSIFRGKTATAFLEWITPSSLSSLKPYSSTLSVILNERGGIIDDTVITKHAEDSFYVVTNAGRRERDLEWFKLRLEEWNAGEQGSKGPVELEVLEDWGLLALQGPKAASYLQSLTSYDLTQLTFGKSAFVPIEGFNLHVARGGYTGEDGFEISIPPSETIEVAELLAKAPVQLTGLGARDSLRLEAGMCLYGSDLDEDTTPVEAGLTWVIGKERKENGNFIGAEGVRKHLKEGPPRRRVGMIVEGAPARHGAKIVDPSTNESLGSVTSGIPSPTLGANIAMGYVRNGWHKKGTELGVEVRGKVRKATITPMPFIKPQYFRGLDGGKALSIALCSPNVYGLINPILPGWNPDPSITRVGKDYFITTSTFEYFPGHPIYHSTDLVNWELIGHALNRQSQLSLFTTPEDGGLWAPTIRYHAKTKTFYLASTARYAYTNEYRLFPRSFFVTTKDIFANDWSDPTYFDNLGYDTDLFWDTNGEVYVTWSGINNPVEKIYSIYQSKIDIATGNTLTPAKIIFRGVLPDNSAARPEGPHLYLINGTYYLLIAEGGSSPTHQVTIQRGPSPSGPWESNPANPILFNGANLSLPVQYTGHADIVEGPDGKWWGVALGTRPQAPADFTHMQLGRETFLYPVTWSEEGWPIFNNGEPLMEHLPHVLIDKSPLKPYSSDFTRRPLNTQSLWLDGYYSLRTPYKPFHSFTARHYLRLNANAYAPGDRDNPAMLLRKQTAYSETFEVELDFVPPVTNAAGDDGPGEPNGVGNGFGLGAEAGVTVFYSDQLHNDIGIVGGGVGVLPNGTVGTGGARGLVVRKTVLGKQVGEFGLVYTNATITTVHLLIYSYLKTFQLMNYPKAEFHPLRTSNGPVRLKITANSTSYQFAYAEEGDSGFTTVLTFDSDAVSVPPVGAFFFQGTAFGVYNTGNGQPSMVPADFKYVKQIPVVRAMVTPL</sequence>
<dbReference type="Gene3D" id="2.40.30.110">
    <property type="entry name" value="Aminomethyltransferase beta-barrel domains"/>
    <property type="match status" value="1"/>
</dbReference>
<dbReference type="SUPFAM" id="SSF101790">
    <property type="entry name" value="Aminomethyltransferase beta-barrel domain"/>
    <property type="match status" value="1"/>
</dbReference>
<dbReference type="FunFam" id="3.30.70.1400:FF:000001">
    <property type="entry name" value="Aminomethyltransferase"/>
    <property type="match status" value="1"/>
</dbReference>
<feature type="active site" description="Proton donor" evidence="10">
    <location>
        <position position="626"/>
    </location>
</feature>
<dbReference type="Gene3D" id="3.30.1360.120">
    <property type="entry name" value="Probable tRNA modification gtpase trme, domain 1"/>
    <property type="match status" value="1"/>
</dbReference>
<comment type="similarity">
    <text evidence="2">Belongs to the glycosyl hydrolase 43 family.</text>
</comment>
<dbReference type="GO" id="GO:0006546">
    <property type="term" value="P:glycine catabolic process"/>
    <property type="evidence" value="ECO:0007669"/>
    <property type="project" value="InterPro"/>
</dbReference>
<dbReference type="FunFam" id="2.40.30.110:FF:000002">
    <property type="entry name" value="Aminomethyltransferase"/>
    <property type="match status" value="1"/>
</dbReference>
<evidence type="ECO:0000256" key="1">
    <source>
        <dbReference type="ARBA" id="ARBA00008609"/>
    </source>
</evidence>
<dbReference type="NCBIfam" id="TIGR00528">
    <property type="entry name" value="gcvT"/>
    <property type="match status" value="1"/>
</dbReference>
<evidence type="ECO:0000313" key="15">
    <source>
        <dbReference type="EMBL" id="KAF7310079.1"/>
    </source>
</evidence>
<dbReference type="Gene3D" id="2.115.10.20">
    <property type="entry name" value="Glycosyl hydrolase domain, family 43"/>
    <property type="match status" value="1"/>
</dbReference>
<dbReference type="InterPro" id="IPR029043">
    <property type="entry name" value="GcvT/YgfZ_C"/>
</dbReference>
<dbReference type="SUPFAM" id="SSF103025">
    <property type="entry name" value="Folate-binding domain"/>
    <property type="match status" value="1"/>
</dbReference>
<dbReference type="InterPro" id="IPR013977">
    <property type="entry name" value="GcvT_C"/>
</dbReference>
<dbReference type="CDD" id="cd18617">
    <property type="entry name" value="GH43_XynB-like"/>
    <property type="match status" value="1"/>
</dbReference>
<dbReference type="OrthoDB" id="2139957at2759"/>
<dbReference type="PANTHER" id="PTHR43757">
    <property type="entry name" value="AMINOMETHYLTRANSFERASE"/>
    <property type="match status" value="1"/>
</dbReference>
<gene>
    <name evidence="15" type="ORF">MIND_00381100</name>
</gene>
<dbReference type="SUPFAM" id="SSF75005">
    <property type="entry name" value="Arabinanase/levansucrase/invertase"/>
    <property type="match status" value="1"/>
</dbReference>
<dbReference type="InterPro" id="IPR006222">
    <property type="entry name" value="GCVT_N"/>
</dbReference>
<dbReference type="NCBIfam" id="NF001567">
    <property type="entry name" value="PRK00389.1"/>
    <property type="match status" value="1"/>
</dbReference>
<dbReference type="PANTHER" id="PTHR43757:SF2">
    <property type="entry name" value="AMINOMETHYLTRANSFERASE, MITOCHONDRIAL"/>
    <property type="match status" value="1"/>
</dbReference>
<dbReference type="GO" id="GO:0004553">
    <property type="term" value="F:hydrolase activity, hydrolyzing O-glycosyl compounds"/>
    <property type="evidence" value="ECO:0007669"/>
    <property type="project" value="InterPro"/>
</dbReference>
<evidence type="ECO:0000259" key="14">
    <source>
        <dbReference type="Pfam" id="PF17851"/>
    </source>
</evidence>
<protein>
    <recommendedName>
        <fullName evidence="3">aminomethyltransferase</fullName>
        <ecNumber evidence="3">2.1.2.10</ecNumber>
    </recommendedName>
    <alternativeName>
        <fullName evidence="8">Glycine cleavage system T protein</fullName>
    </alternativeName>
</protein>
<dbReference type="Pfam" id="PF17851">
    <property type="entry name" value="GH43_C2"/>
    <property type="match status" value="2"/>
</dbReference>
<feature type="active site" description="Proton acceptor" evidence="10">
    <location>
        <position position="448"/>
    </location>
</feature>
<dbReference type="Proteomes" id="UP000636479">
    <property type="component" value="Unassembled WGS sequence"/>
</dbReference>
<dbReference type="InterPro" id="IPR027266">
    <property type="entry name" value="TrmE/GcvT-like"/>
</dbReference>
<dbReference type="AlphaFoldDB" id="A0A8H6W8X2"/>
<evidence type="ECO:0000313" key="16">
    <source>
        <dbReference type="Proteomes" id="UP000636479"/>
    </source>
</evidence>
<dbReference type="EMBL" id="JACAZF010000003">
    <property type="protein sequence ID" value="KAF7310079.1"/>
    <property type="molecule type" value="Genomic_DNA"/>
</dbReference>
<dbReference type="EC" id="2.1.2.10" evidence="3"/>
<dbReference type="Pfam" id="PF01571">
    <property type="entry name" value="GCV_T"/>
    <property type="match status" value="1"/>
</dbReference>
<dbReference type="GO" id="GO:0005739">
    <property type="term" value="C:mitochondrion"/>
    <property type="evidence" value="ECO:0007669"/>
    <property type="project" value="TreeGrafter"/>
</dbReference>
<comment type="caution">
    <text evidence="15">The sequence shown here is derived from an EMBL/GenBank/DDBJ whole genome shotgun (WGS) entry which is preliminary data.</text>
</comment>
<feature type="domain" description="Aminomethyltransferase C-terminal" evidence="13">
    <location>
        <begin position="333"/>
        <end position="412"/>
    </location>
</feature>
<dbReference type="GO" id="GO:0004047">
    <property type="term" value="F:aminomethyltransferase activity"/>
    <property type="evidence" value="ECO:0007669"/>
    <property type="project" value="UniProtKB-EC"/>
</dbReference>
<accession>A0A8H6W8X2</accession>
<keyword evidence="6" id="KW-0378">Hydrolase</keyword>
<dbReference type="GO" id="GO:0008483">
    <property type="term" value="F:transaminase activity"/>
    <property type="evidence" value="ECO:0007669"/>
    <property type="project" value="UniProtKB-KW"/>
</dbReference>
<keyword evidence="7" id="KW-0326">Glycosidase</keyword>
<dbReference type="InterPro" id="IPR028896">
    <property type="entry name" value="GcvT/YgfZ/DmdA"/>
</dbReference>
<dbReference type="Gene3D" id="4.10.1250.10">
    <property type="entry name" value="Aminomethyltransferase fragment"/>
    <property type="match status" value="1"/>
</dbReference>
<keyword evidence="5" id="KW-0808">Transferase</keyword>
<dbReference type="GO" id="GO:0005960">
    <property type="term" value="C:glycine cleavage complex"/>
    <property type="evidence" value="ECO:0007669"/>
    <property type="project" value="InterPro"/>
</dbReference>
<dbReference type="GO" id="GO:0005975">
    <property type="term" value="P:carbohydrate metabolic process"/>
    <property type="evidence" value="ECO:0007669"/>
    <property type="project" value="InterPro"/>
</dbReference>
<name>A0A8H6W8X2_9AGAR</name>
<feature type="domain" description="Beta-xylosidase C-terminal Concanavalin A-like" evidence="14">
    <location>
        <begin position="780"/>
        <end position="839"/>
    </location>
</feature>
<dbReference type="SUPFAM" id="SSF49899">
    <property type="entry name" value="Concanavalin A-like lectins/glucanases"/>
    <property type="match status" value="1"/>
</dbReference>
<evidence type="ECO:0000259" key="12">
    <source>
        <dbReference type="Pfam" id="PF01571"/>
    </source>
</evidence>
<reference evidence="15" key="1">
    <citation type="submission" date="2020-05" db="EMBL/GenBank/DDBJ databases">
        <title>Mycena genomes resolve the evolution of fungal bioluminescence.</title>
        <authorList>
            <person name="Tsai I.J."/>
        </authorList>
    </citation>
    <scope>NUCLEOTIDE SEQUENCE</scope>
    <source>
        <strain evidence="15">171206Taipei</strain>
    </source>
</reference>